<dbReference type="InterPro" id="IPR045063">
    <property type="entry name" value="Dynamin_N"/>
</dbReference>
<protein>
    <recommendedName>
        <fullName evidence="16">Dynamin-type G domain-containing protein</fullName>
    </recommendedName>
</protein>
<evidence type="ECO:0000259" key="12">
    <source>
        <dbReference type="PROSITE" id="PS51388"/>
    </source>
</evidence>
<dbReference type="EMBL" id="CM017660">
    <property type="protein sequence ID" value="TYI51428.1"/>
    <property type="molecule type" value="Genomic_DNA"/>
</dbReference>
<accession>A0A5D2SH15</accession>
<evidence type="ECO:0000256" key="10">
    <source>
        <dbReference type="RuleBase" id="RU003932"/>
    </source>
</evidence>
<dbReference type="GO" id="GO:0003924">
    <property type="term" value="F:GTPase activity"/>
    <property type="evidence" value="ECO:0007669"/>
    <property type="project" value="InterPro"/>
</dbReference>
<dbReference type="Gene3D" id="3.40.50.300">
    <property type="entry name" value="P-loop containing nucleotide triphosphate hydrolases"/>
    <property type="match status" value="1"/>
</dbReference>
<dbReference type="AlphaFoldDB" id="A0A5D2SH15"/>
<feature type="compositionally biased region" description="Basic and acidic residues" evidence="11">
    <location>
        <begin position="499"/>
        <end position="513"/>
    </location>
</feature>
<keyword evidence="5" id="KW-0378">Hydrolase</keyword>
<comment type="subcellular location">
    <subcellularLocation>
        <location evidence="1">Cytoplasm</location>
        <location evidence="1">Cytoskeleton</location>
    </subcellularLocation>
</comment>
<dbReference type="PROSITE" id="PS51388">
    <property type="entry name" value="GED"/>
    <property type="match status" value="1"/>
</dbReference>
<dbReference type="PROSITE" id="PS51718">
    <property type="entry name" value="G_DYNAMIN_2"/>
    <property type="match status" value="1"/>
</dbReference>
<evidence type="ECO:0000256" key="7">
    <source>
        <dbReference type="ARBA" id="ARBA00023175"/>
    </source>
</evidence>
<keyword evidence="6 10" id="KW-0342">GTP-binding</keyword>
<dbReference type="FunFam" id="3.40.50.300:FF:000228">
    <property type="entry name" value="dynamin-related protein 1E"/>
    <property type="match status" value="1"/>
</dbReference>
<dbReference type="PANTHER" id="PTHR11566:SF80">
    <property type="entry name" value="PHRAGMOPLASTIN DRP1C"/>
    <property type="match status" value="1"/>
</dbReference>
<comment type="similarity">
    <text evidence="10">Belongs to the TRAFAC class dynamin-like GTPase superfamily. Dynamin/Fzo/YdjA family.</text>
</comment>
<proteinExistence type="inferred from homology"/>
<keyword evidence="2" id="KW-0963">Cytoplasm</keyword>
<dbReference type="InterPro" id="IPR001401">
    <property type="entry name" value="Dynamin_GTPase"/>
</dbReference>
<dbReference type="SUPFAM" id="SSF52540">
    <property type="entry name" value="P-loop containing nucleoside triphosphate hydrolases"/>
    <property type="match status" value="1"/>
</dbReference>
<feature type="region of interest" description="Disordered" evidence="11">
    <location>
        <begin position="499"/>
        <end position="528"/>
    </location>
</feature>
<dbReference type="InterPro" id="IPR030381">
    <property type="entry name" value="G_DYNAMIN_dom"/>
</dbReference>
<keyword evidence="3" id="KW-0493">Microtubule</keyword>
<name>A0A5D2SH15_GOSMU</name>
<evidence type="ECO:0000256" key="1">
    <source>
        <dbReference type="ARBA" id="ARBA00004245"/>
    </source>
</evidence>
<evidence type="ECO:0000313" key="15">
    <source>
        <dbReference type="Proteomes" id="UP000323597"/>
    </source>
</evidence>
<gene>
    <name evidence="14" type="ORF">E1A91_D12G175700v1</name>
</gene>
<dbReference type="InterPro" id="IPR022812">
    <property type="entry name" value="Dynamin"/>
</dbReference>
<dbReference type="Gene3D" id="1.20.120.1240">
    <property type="entry name" value="Dynamin, middle domain"/>
    <property type="match status" value="1"/>
</dbReference>
<dbReference type="Pfam" id="PF02212">
    <property type="entry name" value="GED"/>
    <property type="match status" value="1"/>
</dbReference>
<dbReference type="PRINTS" id="PR00195">
    <property type="entry name" value="DYNAMIN"/>
</dbReference>
<feature type="domain" description="Dynamin-type G" evidence="13">
    <location>
        <begin position="32"/>
        <end position="300"/>
    </location>
</feature>
<comment type="catalytic activity">
    <reaction evidence="9">
        <text>GTP + H2O = GDP + phosphate + H(+)</text>
        <dbReference type="Rhea" id="RHEA:19669"/>
        <dbReference type="ChEBI" id="CHEBI:15377"/>
        <dbReference type="ChEBI" id="CHEBI:15378"/>
        <dbReference type="ChEBI" id="CHEBI:37565"/>
        <dbReference type="ChEBI" id="CHEBI:43474"/>
        <dbReference type="ChEBI" id="CHEBI:58189"/>
    </reaction>
</comment>
<dbReference type="GO" id="GO:0016020">
    <property type="term" value="C:membrane"/>
    <property type="evidence" value="ECO:0007669"/>
    <property type="project" value="TreeGrafter"/>
</dbReference>
<dbReference type="Pfam" id="PF01031">
    <property type="entry name" value="Dynamin_M"/>
    <property type="match status" value="1"/>
</dbReference>
<keyword evidence="15" id="KW-1185">Reference proteome</keyword>
<dbReference type="InterPro" id="IPR003130">
    <property type="entry name" value="GED"/>
</dbReference>
<dbReference type="InterPro" id="IPR000375">
    <property type="entry name" value="Dynamin_stalk"/>
</dbReference>
<dbReference type="GO" id="GO:0005874">
    <property type="term" value="C:microtubule"/>
    <property type="evidence" value="ECO:0007669"/>
    <property type="project" value="UniProtKB-KW"/>
</dbReference>
<evidence type="ECO:0000256" key="2">
    <source>
        <dbReference type="ARBA" id="ARBA00022490"/>
    </source>
</evidence>
<evidence type="ECO:0000256" key="4">
    <source>
        <dbReference type="ARBA" id="ARBA00022741"/>
    </source>
</evidence>
<dbReference type="GO" id="GO:0005737">
    <property type="term" value="C:cytoplasm"/>
    <property type="evidence" value="ECO:0007669"/>
    <property type="project" value="TreeGrafter"/>
</dbReference>
<dbReference type="GO" id="GO:0008017">
    <property type="term" value="F:microtubule binding"/>
    <property type="evidence" value="ECO:0007669"/>
    <property type="project" value="TreeGrafter"/>
</dbReference>
<evidence type="ECO:0000256" key="6">
    <source>
        <dbReference type="ARBA" id="ARBA00023134"/>
    </source>
</evidence>
<keyword evidence="4 10" id="KW-0547">Nucleotide-binding</keyword>
<dbReference type="SMART" id="SM00053">
    <property type="entry name" value="DYNc"/>
    <property type="match status" value="1"/>
</dbReference>
<feature type="domain" description="GED" evidence="12">
    <location>
        <begin position="533"/>
        <end position="601"/>
    </location>
</feature>
<evidence type="ECO:0000259" key="13">
    <source>
        <dbReference type="PROSITE" id="PS51718"/>
    </source>
</evidence>
<dbReference type="PANTHER" id="PTHR11566">
    <property type="entry name" value="DYNAMIN"/>
    <property type="match status" value="1"/>
</dbReference>
<evidence type="ECO:0000256" key="3">
    <source>
        <dbReference type="ARBA" id="ARBA00022701"/>
    </source>
</evidence>
<dbReference type="InterPro" id="IPR020850">
    <property type="entry name" value="GED_dom"/>
</dbReference>
<dbReference type="InterPro" id="IPR019762">
    <property type="entry name" value="Dynamin_GTPase_CS"/>
</dbReference>
<keyword evidence="7" id="KW-0505">Motor protein</keyword>
<dbReference type="InterPro" id="IPR027417">
    <property type="entry name" value="P-loop_NTPase"/>
</dbReference>
<dbReference type="CDD" id="cd08771">
    <property type="entry name" value="DLP_1"/>
    <property type="match status" value="1"/>
</dbReference>
<keyword evidence="8" id="KW-0206">Cytoskeleton</keyword>
<evidence type="ECO:0000256" key="8">
    <source>
        <dbReference type="ARBA" id="ARBA00023212"/>
    </source>
</evidence>
<evidence type="ECO:0000256" key="11">
    <source>
        <dbReference type="SAM" id="MobiDB-lite"/>
    </source>
</evidence>
<dbReference type="Pfam" id="PF00350">
    <property type="entry name" value="Dynamin_N"/>
    <property type="match status" value="1"/>
</dbReference>
<dbReference type="Proteomes" id="UP000323597">
    <property type="component" value="Chromosome D12"/>
</dbReference>
<evidence type="ECO:0000313" key="14">
    <source>
        <dbReference type="EMBL" id="TYI51428.1"/>
    </source>
</evidence>
<organism evidence="14 15">
    <name type="scientific">Gossypium mustelinum</name>
    <name type="common">Cotton</name>
    <name type="synonym">Gossypium caicoense</name>
    <dbReference type="NCBI Taxonomy" id="34275"/>
    <lineage>
        <taxon>Eukaryota</taxon>
        <taxon>Viridiplantae</taxon>
        <taxon>Streptophyta</taxon>
        <taxon>Embryophyta</taxon>
        <taxon>Tracheophyta</taxon>
        <taxon>Spermatophyta</taxon>
        <taxon>Magnoliopsida</taxon>
        <taxon>eudicotyledons</taxon>
        <taxon>Gunneridae</taxon>
        <taxon>Pentapetalae</taxon>
        <taxon>rosids</taxon>
        <taxon>malvids</taxon>
        <taxon>Malvales</taxon>
        <taxon>Malvaceae</taxon>
        <taxon>Malvoideae</taxon>
        <taxon>Gossypium</taxon>
    </lineage>
</organism>
<evidence type="ECO:0000256" key="9">
    <source>
        <dbReference type="ARBA" id="ARBA00048548"/>
    </source>
</evidence>
<dbReference type="PROSITE" id="PS00410">
    <property type="entry name" value="G_DYNAMIN_1"/>
    <property type="match status" value="1"/>
</dbReference>
<evidence type="ECO:0008006" key="16">
    <source>
        <dbReference type="Google" id="ProtNLM"/>
    </source>
</evidence>
<sequence>MATMTSLIGLINKIQRACTLLGDHGGQGMSLWEILPSVAVVGGQSSGKSSVLESVVGRDFLPRGSGIVTRRPLVLQLHKTESGTEYAEFLHAPKKRFTDFVAVRKEIADETDRITGKTKQISNIPIHLSIYSPNVVNLTLIDLPGLTKVAVEGQSETIVEDIENMVRTHVEKPNCIILAISPANQDIATSDAIKLARDVDPSGERTFGVLTKLDLMDKGTNAVDVLEGRAYRLQQPWVGIVNRSQADINKNVDMILARRKEREYFETSPDYGHLASRMGSEYLAKLLSEHLELVIRQRIPSIIALINKTIDELNAELDRIGRPIATDGGAQLYMILELCRAFDRVFKEHLDGGRPGGDRIFGVFDNQLPAALKKLPFDRYLSLKNVQKVVTEADGYQPHLIAPEQGYRRLIDGAISYFKGPAEASVDAVHYVLKELVRKSIAETQELKRFPSLQTDIATAANESLEKFRDESRKTVLRLVEMESSYLTADFFRKLNAEPEKNLNPSDKKKNAEPAKNPNQSGHTGDRLNESYLRRIGSNVNAYIAMVCDTLRNTIPKAVVYCQVKEAKRSLLTNFYAQVGSREVNDFKIYYTFSYVGPTLF</sequence>
<evidence type="ECO:0000256" key="5">
    <source>
        <dbReference type="ARBA" id="ARBA00022801"/>
    </source>
</evidence>
<reference evidence="14 15" key="1">
    <citation type="submission" date="2019-07" db="EMBL/GenBank/DDBJ databases">
        <title>WGS assembly of Gossypium mustelinum.</title>
        <authorList>
            <person name="Chen Z.J."/>
            <person name="Sreedasyam A."/>
            <person name="Ando A."/>
            <person name="Song Q."/>
            <person name="De L."/>
            <person name="Hulse-Kemp A."/>
            <person name="Ding M."/>
            <person name="Ye W."/>
            <person name="Kirkbride R."/>
            <person name="Jenkins J."/>
            <person name="Plott C."/>
            <person name="Lovell J."/>
            <person name="Lin Y.-M."/>
            <person name="Vaughn R."/>
            <person name="Liu B."/>
            <person name="Li W."/>
            <person name="Simpson S."/>
            <person name="Scheffler B."/>
            <person name="Saski C."/>
            <person name="Grover C."/>
            <person name="Hu G."/>
            <person name="Conover J."/>
            <person name="Carlson J."/>
            <person name="Shu S."/>
            <person name="Boston L."/>
            <person name="Williams M."/>
            <person name="Peterson D."/>
            <person name="Mcgee K."/>
            <person name="Jones D."/>
            <person name="Wendel J."/>
            <person name="Stelly D."/>
            <person name="Grimwood J."/>
            <person name="Schmutz J."/>
        </authorList>
    </citation>
    <scope>NUCLEOTIDE SEQUENCE [LARGE SCALE GENOMIC DNA]</scope>
    <source>
        <strain evidence="14">1408120.09</strain>
    </source>
</reference>
<dbReference type="GO" id="GO:0005525">
    <property type="term" value="F:GTP binding"/>
    <property type="evidence" value="ECO:0007669"/>
    <property type="project" value="UniProtKB-KW"/>
</dbReference>